<dbReference type="Gene3D" id="3.80.10.10">
    <property type="entry name" value="Ribonuclease Inhibitor"/>
    <property type="match status" value="1"/>
</dbReference>
<name>A0A2J7ZJ00_9CHLO</name>
<feature type="compositionally biased region" description="Gly residues" evidence="2">
    <location>
        <begin position="351"/>
        <end position="364"/>
    </location>
</feature>
<protein>
    <submittedName>
        <fullName evidence="4">F-box/LRR-repeat protein 2</fullName>
    </submittedName>
</protein>
<dbReference type="GO" id="GO:0031146">
    <property type="term" value="P:SCF-dependent proteasomal ubiquitin-dependent protein catabolic process"/>
    <property type="evidence" value="ECO:0007669"/>
    <property type="project" value="TreeGrafter"/>
</dbReference>
<dbReference type="SUPFAM" id="SSF52047">
    <property type="entry name" value="RNI-like"/>
    <property type="match status" value="1"/>
</dbReference>
<feature type="compositionally biased region" description="Low complexity" evidence="2">
    <location>
        <begin position="238"/>
        <end position="256"/>
    </location>
</feature>
<dbReference type="AlphaFoldDB" id="A0A2J7ZJ00"/>
<dbReference type="Pfam" id="PF25372">
    <property type="entry name" value="DUF7885"/>
    <property type="match status" value="1"/>
</dbReference>
<dbReference type="Pfam" id="PF05600">
    <property type="entry name" value="CDK5RAP3"/>
    <property type="match status" value="1"/>
</dbReference>
<feature type="region of interest" description="Disordered" evidence="2">
    <location>
        <begin position="316"/>
        <end position="366"/>
    </location>
</feature>
<dbReference type="InterPro" id="IPR006553">
    <property type="entry name" value="Leu-rich_rpt_Cys-con_subtyp"/>
</dbReference>
<accession>A0A2J7ZJ00</accession>
<sequence>MTSKALMAGPVPVSIDAEQPCAYGVPGSLDGTGLRALLSGPCGACLTSLHLNGCVGVSGEAVAALGRLCPGLRDLNLRGLQLLDEHLGQLALGCSELRRLSLAWCTKITDAGLVPLLERNPQLQDLDIEALYNLSDAALDCLAAAAPRLARLSIRMCHRLTTAAVVAVVQATEVKALLECKKLGVQGACVRQELRSLASELPGMLRAVVDSLHDPRLQAAADYYAAFTRFAHTPRAPKPAASAAAPASTSAPEGASVSPCLEPTSMLPTLFEIRARRTQPPPPPATADEGAAPGGGGAVVDIDWDLDLGAAEADGGAEAAGADGGAGPSGGADGGGGGGIDWDIDMAEAGTSGGGGADGGGGGAVTIDWDIELDGAGADNNRAGAPASASGAASDAAAAAADGAAAAAAVPPTDPDDVAAARLERDADYRSRLLDDLLELRAFLAQA</sequence>
<dbReference type="GO" id="GO:0019005">
    <property type="term" value="C:SCF ubiquitin ligase complex"/>
    <property type="evidence" value="ECO:0007669"/>
    <property type="project" value="TreeGrafter"/>
</dbReference>
<evidence type="ECO:0000313" key="5">
    <source>
        <dbReference type="Proteomes" id="UP000236333"/>
    </source>
</evidence>
<evidence type="ECO:0000259" key="3">
    <source>
        <dbReference type="Pfam" id="PF25372"/>
    </source>
</evidence>
<proteinExistence type="predicted"/>
<feature type="region of interest" description="Disordered" evidence="2">
    <location>
        <begin position="276"/>
        <end position="301"/>
    </location>
</feature>
<comment type="caution">
    <text evidence="4">The sequence shown here is derived from an EMBL/GenBank/DDBJ whole genome shotgun (WGS) entry which is preliminary data.</text>
</comment>
<dbReference type="EMBL" id="PGGS01001568">
    <property type="protein sequence ID" value="PNH00245.1"/>
    <property type="molecule type" value="Genomic_DNA"/>
</dbReference>
<feature type="region of interest" description="Disordered" evidence="2">
    <location>
        <begin position="237"/>
        <end position="262"/>
    </location>
</feature>
<keyword evidence="5" id="KW-1185">Reference proteome</keyword>
<dbReference type="OrthoDB" id="536302at2759"/>
<dbReference type="InterPro" id="IPR008491">
    <property type="entry name" value="CDK5RAP3"/>
</dbReference>
<feature type="compositionally biased region" description="Gly residues" evidence="2">
    <location>
        <begin position="322"/>
        <end position="340"/>
    </location>
</feature>
<dbReference type="Proteomes" id="UP000236333">
    <property type="component" value="Unassembled WGS sequence"/>
</dbReference>
<reference evidence="4 5" key="1">
    <citation type="journal article" date="2017" name="Mol. Biol. Evol.">
        <title>The 4-celled Tetrabaena socialis nuclear genome reveals the essential components for genetic control of cell number at the origin of multicellularity in the volvocine lineage.</title>
        <authorList>
            <person name="Featherston J."/>
            <person name="Arakaki Y."/>
            <person name="Hanschen E.R."/>
            <person name="Ferris P.J."/>
            <person name="Michod R.E."/>
            <person name="Olson B.J.S.C."/>
            <person name="Nozaki H."/>
            <person name="Durand P.M."/>
        </authorList>
    </citation>
    <scope>NUCLEOTIDE SEQUENCE [LARGE SCALE GENOMIC DNA]</scope>
    <source>
        <strain evidence="4 5">NIES-571</strain>
    </source>
</reference>
<evidence type="ECO:0000256" key="2">
    <source>
        <dbReference type="SAM" id="MobiDB-lite"/>
    </source>
</evidence>
<dbReference type="InterPro" id="IPR057207">
    <property type="entry name" value="FBXL15_LRR"/>
</dbReference>
<comment type="subcellular location">
    <subcellularLocation>
        <location evidence="1">Cytoplasm</location>
        <location evidence="1">Cytoskeleton</location>
        <location evidence="1">Cilium axoneme</location>
    </subcellularLocation>
</comment>
<dbReference type="PANTHER" id="PTHR13318:SF190">
    <property type="entry name" value="PARTNER OF PAIRED, ISOFORM B"/>
    <property type="match status" value="1"/>
</dbReference>
<evidence type="ECO:0000256" key="1">
    <source>
        <dbReference type="ARBA" id="ARBA00004430"/>
    </source>
</evidence>
<dbReference type="GO" id="GO:0005930">
    <property type="term" value="C:axoneme"/>
    <property type="evidence" value="ECO:0007669"/>
    <property type="project" value="UniProtKB-SubCell"/>
</dbReference>
<organism evidence="4 5">
    <name type="scientific">Tetrabaena socialis</name>
    <dbReference type="NCBI Taxonomy" id="47790"/>
    <lineage>
        <taxon>Eukaryota</taxon>
        <taxon>Viridiplantae</taxon>
        <taxon>Chlorophyta</taxon>
        <taxon>core chlorophytes</taxon>
        <taxon>Chlorophyceae</taxon>
        <taxon>CS clade</taxon>
        <taxon>Chlamydomonadales</taxon>
        <taxon>Tetrabaenaceae</taxon>
        <taxon>Tetrabaena</taxon>
    </lineage>
</organism>
<gene>
    <name evidence="4" type="ORF">TSOC_013943</name>
</gene>
<dbReference type="InterPro" id="IPR032675">
    <property type="entry name" value="LRR_dom_sf"/>
</dbReference>
<evidence type="ECO:0000313" key="4">
    <source>
        <dbReference type="EMBL" id="PNH00245.1"/>
    </source>
</evidence>
<feature type="domain" description="F-box/LRR-repeat protein 15-like leucin rich repeat" evidence="3">
    <location>
        <begin position="46"/>
        <end position="175"/>
    </location>
</feature>
<dbReference type="PANTHER" id="PTHR13318">
    <property type="entry name" value="PARTNER OF PAIRED, ISOFORM B-RELATED"/>
    <property type="match status" value="1"/>
</dbReference>
<feature type="non-terminal residue" evidence="4">
    <location>
        <position position="447"/>
    </location>
</feature>
<dbReference type="SMART" id="SM00367">
    <property type="entry name" value="LRR_CC"/>
    <property type="match status" value="5"/>
</dbReference>